<dbReference type="InterPro" id="IPR020846">
    <property type="entry name" value="MFS_dom"/>
</dbReference>
<feature type="transmembrane region" description="Helical" evidence="6">
    <location>
        <begin position="374"/>
        <end position="393"/>
    </location>
</feature>
<evidence type="ECO:0000256" key="1">
    <source>
        <dbReference type="ARBA" id="ARBA00004127"/>
    </source>
</evidence>
<keyword evidence="3 6" id="KW-0812">Transmembrane</keyword>
<feature type="transmembrane region" description="Helical" evidence="6">
    <location>
        <begin position="116"/>
        <end position="137"/>
    </location>
</feature>
<evidence type="ECO:0000256" key="4">
    <source>
        <dbReference type="ARBA" id="ARBA00022989"/>
    </source>
</evidence>
<keyword evidence="5 6" id="KW-0472">Membrane</keyword>
<organism evidence="8 9">
    <name type="scientific">Chitinophaga lutea</name>
    <dbReference type="NCBI Taxonomy" id="2488634"/>
    <lineage>
        <taxon>Bacteria</taxon>
        <taxon>Pseudomonadati</taxon>
        <taxon>Bacteroidota</taxon>
        <taxon>Chitinophagia</taxon>
        <taxon>Chitinophagales</taxon>
        <taxon>Chitinophagaceae</taxon>
        <taxon>Chitinophaga</taxon>
    </lineage>
</organism>
<accession>A0A3N4QDP3</accession>
<feature type="transmembrane region" description="Helical" evidence="6">
    <location>
        <begin position="91"/>
        <end position="110"/>
    </location>
</feature>
<dbReference type="InterPro" id="IPR050495">
    <property type="entry name" value="ATG22/LtaA_families"/>
</dbReference>
<dbReference type="OrthoDB" id="9768783at2"/>
<reference evidence="8 9" key="1">
    <citation type="submission" date="2018-11" db="EMBL/GenBank/DDBJ databases">
        <title>Chitinophaga lutea sp.nov., isolate from arsenic contaminated soil.</title>
        <authorList>
            <person name="Zong Y."/>
        </authorList>
    </citation>
    <scope>NUCLEOTIDE SEQUENCE [LARGE SCALE GENOMIC DNA]</scope>
    <source>
        <strain evidence="8 9">ZY74</strain>
    </source>
</reference>
<dbReference type="GO" id="GO:0012505">
    <property type="term" value="C:endomembrane system"/>
    <property type="evidence" value="ECO:0007669"/>
    <property type="project" value="UniProtKB-SubCell"/>
</dbReference>
<keyword evidence="9" id="KW-1185">Reference proteome</keyword>
<dbReference type="Pfam" id="PF11700">
    <property type="entry name" value="ATG22"/>
    <property type="match status" value="1"/>
</dbReference>
<dbReference type="PROSITE" id="PS50850">
    <property type="entry name" value="MFS"/>
    <property type="match status" value="1"/>
</dbReference>
<protein>
    <submittedName>
        <fullName evidence="8">MFS transporter</fullName>
    </submittedName>
</protein>
<evidence type="ECO:0000259" key="7">
    <source>
        <dbReference type="PROSITE" id="PS50850"/>
    </source>
</evidence>
<feature type="transmembrane region" description="Helical" evidence="6">
    <location>
        <begin position="21"/>
        <end position="38"/>
    </location>
</feature>
<dbReference type="Gene3D" id="1.20.1250.20">
    <property type="entry name" value="MFS general substrate transporter like domains"/>
    <property type="match status" value="1"/>
</dbReference>
<feature type="domain" description="Major facilitator superfamily (MFS) profile" evidence="7">
    <location>
        <begin position="245"/>
        <end position="443"/>
    </location>
</feature>
<evidence type="ECO:0000256" key="2">
    <source>
        <dbReference type="ARBA" id="ARBA00022448"/>
    </source>
</evidence>
<name>A0A3N4QDP3_9BACT</name>
<feature type="transmembrane region" description="Helical" evidence="6">
    <location>
        <begin position="253"/>
        <end position="273"/>
    </location>
</feature>
<dbReference type="InterPro" id="IPR036259">
    <property type="entry name" value="MFS_trans_sf"/>
</dbReference>
<dbReference type="InterPro" id="IPR024671">
    <property type="entry name" value="Atg22-like"/>
</dbReference>
<sequence length="443" mass="49414">MSIPNRKVVNGWAMYDWANSVYNLVITTTFFPIYYLGVTKARSGTDEVTFMGKTLLSSVLYDYTLSLAYLLIAISLPILSSIADTRGNKKNFLRFFCYLGSLACASLYTFTDTSSLELGMLSVMLAAIGFWGGLVFYNSYLPEIASPEYQDRVSARGFSFGYMGSVLMQLVGFALVTVKPFGITDGMAVRITFLLVGIWWFGFAQITFKRLPASKPAVNDGSGRVFKDGFIELKKVYAQVKVMPVLKRFLRAFFFYSMGVQTVMMVAVIFASKELKLEATKLIICVVLIQIVAILGAWGMARLSGRFGNFRVLIATVLLWIGVCLNAYFITTEVQFYFLAVAVGLVMGGIQSLSRSTYAKLLPETRDTASFFSYYDVTEKMAIALGVFSFGYIEHMTNNMRTSVLVLIGFFSIGLIWLFSALQKQRSLAKRKTQVPDYAASHD</sequence>
<comment type="caution">
    <text evidence="8">The sequence shown here is derived from an EMBL/GenBank/DDBJ whole genome shotgun (WGS) entry which is preliminary data.</text>
</comment>
<dbReference type="AlphaFoldDB" id="A0A3N4QDP3"/>
<dbReference type="GO" id="GO:0022857">
    <property type="term" value="F:transmembrane transporter activity"/>
    <property type="evidence" value="ECO:0007669"/>
    <property type="project" value="InterPro"/>
</dbReference>
<feature type="transmembrane region" description="Helical" evidence="6">
    <location>
        <begin position="405"/>
        <end position="422"/>
    </location>
</feature>
<feature type="transmembrane region" description="Helical" evidence="6">
    <location>
        <begin position="336"/>
        <end position="353"/>
    </location>
</feature>
<dbReference type="PANTHER" id="PTHR23519">
    <property type="entry name" value="AUTOPHAGY-RELATED PROTEIN 22"/>
    <property type="match status" value="1"/>
</dbReference>
<keyword evidence="2" id="KW-0813">Transport</keyword>
<dbReference type="PANTHER" id="PTHR23519:SF1">
    <property type="entry name" value="AUTOPHAGY-RELATED PROTEIN 22"/>
    <property type="match status" value="1"/>
</dbReference>
<evidence type="ECO:0000256" key="6">
    <source>
        <dbReference type="SAM" id="Phobius"/>
    </source>
</evidence>
<dbReference type="EMBL" id="RPDH01000001">
    <property type="protein sequence ID" value="RPE14077.1"/>
    <property type="molecule type" value="Genomic_DNA"/>
</dbReference>
<evidence type="ECO:0000313" key="8">
    <source>
        <dbReference type="EMBL" id="RPE14077.1"/>
    </source>
</evidence>
<evidence type="ECO:0000256" key="3">
    <source>
        <dbReference type="ARBA" id="ARBA00022692"/>
    </source>
</evidence>
<comment type="subcellular location">
    <subcellularLocation>
        <location evidence="1">Endomembrane system</location>
        <topology evidence="1">Multi-pass membrane protein</topology>
    </subcellularLocation>
</comment>
<keyword evidence="4 6" id="KW-1133">Transmembrane helix</keyword>
<feature type="transmembrane region" description="Helical" evidence="6">
    <location>
        <begin position="188"/>
        <end position="208"/>
    </location>
</feature>
<evidence type="ECO:0000256" key="5">
    <source>
        <dbReference type="ARBA" id="ARBA00023136"/>
    </source>
</evidence>
<proteinExistence type="predicted"/>
<gene>
    <name evidence="8" type="ORF">EGT74_11375</name>
</gene>
<feature type="transmembrane region" description="Helical" evidence="6">
    <location>
        <begin position="158"/>
        <end position="176"/>
    </location>
</feature>
<dbReference type="RefSeq" id="WP_123846590.1">
    <property type="nucleotide sequence ID" value="NZ_RPDH01000001.1"/>
</dbReference>
<feature type="transmembrane region" description="Helical" evidence="6">
    <location>
        <begin position="58"/>
        <end position="79"/>
    </location>
</feature>
<evidence type="ECO:0000313" key="9">
    <source>
        <dbReference type="Proteomes" id="UP000278351"/>
    </source>
</evidence>
<dbReference type="Proteomes" id="UP000278351">
    <property type="component" value="Unassembled WGS sequence"/>
</dbReference>
<feature type="transmembrane region" description="Helical" evidence="6">
    <location>
        <begin position="310"/>
        <end position="330"/>
    </location>
</feature>
<feature type="transmembrane region" description="Helical" evidence="6">
    <location>
        <begin position="279"/>
        <end position="298"/>
    </location>
</feature>
<dbReference type="SUPFAM" id="SSF103473">
    <property type="entry name" value="MFS general substrate transporter"/>
    <property type="match status" value="1"/>
</dbReference>